<sequence>KAYNTLKITMSQFLNDLWSIKKDGMLIANIHWKFQLYFSFDWKFLAICLGLNTANSLHFCPWCLCSKQQHGDLSKDW</sequence>
<dbReference type="EMBL" id="CAJVQA010041482">
    <property type="protein sequence ID" value="CAG8813967.1"/>
    <property type="molecule type" value="Genomic_DNA"/>
</dbReference>
<protein>
    <submittedName>
        <fullName evidence="1">3496_t:CDS:1</fullName>
    </submittedName>
</protein>
<proteinExistence type="predicted"/>
<reference evidence="1" key="1">
    <citation type="submission" date="2021-06" db="EMBL/GenBank/DDBJ databases">
        <authorList>
            <person name="Kallberg Y."/>
            <person name="Tangrot J."/>
            <person name="Rosling A."/>
        </authorList>
    </citation>
    <scope>NUCLEOTIDE SEQUENCE</scope>
    <source>
        <strain evidence="1">FL966</strain>
    </source>
</reference>
<evidence type="ECO:0000313" key="1">
    <source>
        <dbReference type="EMBL" id="CAG8813967.1"/>
    </source>
</evidence>
<gene>
    <name evidence="1" type="ORF">CPELLU_LOCUS18978</name>
</gene>
<accession>A0A9N9K6B9</accession>
<comment type="caution">
    <text evidence="1">The sequence shown here is derived from an EMBL/GenBank/DDBJ whole genome shotgun (WGS) entry which is preliminary data.</text>
</comment>
<organism evidence="1 2">
    <name type="scientific">Cetraspora pellucida</name>
    <dbReference type="NCBI Taxonomy" id="1433469"/>
    <lineage>
        <taxon>Eukaryota</taxon>
        <taxon>Fungi</taxon>
        <taxon>Fungi incertae sedis</taxon>
        <taxon>Mucoromycota</taxon>
        <taxon>Glomeromycotina</taxon>
        <taxon>Glomeromycetes</taxon>
        <taxon>Diversisporales</taxon>
        <taxon>Gigasporaceae</taxon>
        <taxon>Cetraspora</taxon>
    </lineage>
</organism>
<dbReference type="AlphaFoldDB" id="A0A9N9K6B9"/>
<dbReference type="Proteomes" id="UP000789759">
    <property type="component" value="Unassembled WGS sequence"/>
</dbReference>
<feature type="non-terminal residue" evidence="1">
    <location>
        <position position="1"/>
    </location>
</feature>
<keyword evidence="2" id="KW-1185">Reference proteome</keyword>
<dbReference type="OrthoDB" id="2433592at2759"/>
<evidence type="ECO:0000313" key="2">
    <source>
        <dbReference type="Proteomes" id="UP000789759"/>
    </source>
</evidence>
<name>A0A9N9K6B9_9GLOM</name>